<evidence type="ECO:0000313" key="1">
    <source>
        <dbReference type="EMBL" id="PRY48560.1"/>
    </source>
</evidence>
<organism evidence="1 2">
    <name type="scientific">Arcticibacter pallidicorallinus</name>
    <dbReference type="NCBI Taxonomy" id="1259464"/>
    <lineage>
        <taxon>Bacteria</taxon>
        <taxon>Pseudomonadati</taxon>
        <taxon>Bacteroidota</taxon>
        <taxon>Sphingobacteriia</taxon>
        <taxon>Sphingobacteriales</taxon>
        <taxon>Sphingobacteriaceae</taxon>
        <taxon>Arcticibacter</taxon>
    </lineage>
</organism>
<dbReference type="InterPro" id="IPR051806">
    <property type="entry name" value="HAD-like_SPP"/>
</dbReference>
<proteinExistence type="predicted"/>
<dbReference type="Gene3D" id="3.40.50.1000">
    <property type="entry name" value="HAD superfamily/HAD-like"/>
    <property type="match status" value="1"/>
</dbReference>
<dbReference type="Proteomes" id="UP000238034">
    <property type="component" value="Unassembled WGS sequence"/>
</dbReference>
<name>A0A2T0TSF1_9SPHI</name>
<dbReference type="AlphaFoldDB" id="A0A2T0TSF1"/>
<dbReference type="RefSeq" id="WP_106295361.1">
    <property type="nucleotide sequence ID" value="NZ_PVTH01000014.1"/>
</dbReference>
<dbReference type="SFLD" id="SFLDS00003">
    <property type="entry name" value="Haloacid_Dehalogenase"/>
    <property type="match status" value="1"/>
</dbReference>
<keyword evidence="2" id="KW-1185">Reference proteome</keyword>
<dbReference type="SUPFAM" id="SSF56784">
    <property type="entry name" value="HAD-like"/>
    <property type="match status" value="1"/>
</dbReference>
<dbReference type="InterPro" id="IPR023198">
    <property type="entry name" value="PGP-like_dom2"/>
</dbReference>
<dbReference type="NCBIfam" id="TIGR01509">
    <property type="entry name" value="HAD-SF-IA-v3"/>
    <property type="match status" value="1"/>
</dbReference>
<sequence>MAETESNALKLAQLMELSKGDYEAFLYDCDGTLADNMAAHKESYAQVALGAGLQIDPAIIDEFAGLPIPAVVEKINERYGSAFDPQSFEKEKYTIFYNDYIEHTKPVQFVVDHLLAHVGKVKIAVVSGGSREAILKTLRVLGIESEVEVLVCAGETPRGKPYPDPFLKAAELLGVDPDACLVFEDGQAGVEAAESAGMDWIRIDKVNR</sequence>
<dbReference type="InterPro" id="IPR036412">
    <property type="entry name" value="HAD-like_sf"/>
</dbReference>
<dbReference type="OrthoDB" id="9797743at2"/>
<gene>
    <name evidence="1" type="ORF">B0I27_11419</name>
</gene>
<dbReference type="Pfam" id="PF00702">
    <property type="entry name" value="Hydrolase"/>
    <property type="match status" value="1"/>
</dbReference>
<comment type="caution">
    <text evidence="1">The sequence shown here is derived from an EMBL/GenBank/DDBJ whole genome shotgun (WGS) entry which is preliminary data.</text>
</comment>
<dbReference type="CDD" id="cd07505">
    <property type="entry name" value="HAD_BPGM-like"/>
    <property type="match status" value="1"/>
</dbReference>
<dbReference type="GO" id="GO:0050308">
    <property type="term" value="F:sugar-phosphatase activity"/>
    <property type="evidence" value="ECO:0007669"/>
    <property type="project" value="TreeGrafter"/>
</dbReference>
<dbReference type="InterPro" id="IPR006439">
    <property type="entry name" value="HAD-SF_hydro_IA"/>
</dbReference>
<dbReference type="PANTHER" id="PTHR43481">
    <property type="entry name" value="FRUCTOSE-1-PHOSPHATE PHOSPHATASE"/>
    <property type="match status" value="1"/>
</dbReference>
<protein>
    <submittedName>
        <fullName evidence="1">HAD superfamily hydrolase (TIGR01509 family)/HAD superfamily hydrolase (TIGR01549 family)</fullName>
    </submittedName>
</protein>
<dbReference type="InterPro" id="IPR023214">
    <property type="entry name" value="HAD_sf"/>
</dbReference>
<reference evidence="1 2" key="1">
    <citation type="submission" date="2018-03" db="EMBL/GenBank/DDBJ databases">
        <title>Genomic Encyclopedia of Type Strains, Phase III (KMG-III): the genomes of soil and plant-associated and newly described type strains.</title>
        <authorList>
            <person name="Whitman W."/>
        </authorList>
    </citation>
    <scope>NUCLEOTIDE SEQUENCE [LARGE SCALE GENOMIC DNA]</scope>
    <source>
        <strain evidence="1 2">CGMCC 1.9313</strain>
    </source>
</reference>
<dbReference type="PANTHER" id="PTHR43481:SF4">
    <property type="entry name" value="GLYCEROL-1-PHOSPHATE PHOSPHOHYDROLASE 1-RELATED"/>
    <property type="match status" value="1"/>
</dbReference>
<evidence type="ECO:0000313" key="2">
    <source>
        <dbReference type="Proteomes" id="UP000238034"/>
    </source>
</evidence>
<dbReference type="NCBIfam" id="TIGR01549">
    <property type="entry name" value="HAD-SF-IA-v1"/>
    <property type="match status" value="1"/>
</dbReference>
<accession>A0A2T0TSF1</accession>
<dbReference type="Gene3D" id="1.10.150.240">
    <property type="entry name" value="Putative phosphatase, domain 2"/>
    <property type="match status" value="1"/>
</dbReference>
<dbReference type="SFLD" id="SFLDG01129">
    <property type="entry name" value="C1.5:_HAD__Beta-PGM__Phosphata"/>
    <property type="match status" value="1"/>
</dbReference>
<dbReference type="EMBL" id="PVTH01000014">
    <property type="protein sequence ID" value="PRY48560.1"/>
    <property type="molecule type" value="Genomic_DNA"/>
</dbReference>
<keyword evidence="1" id="KW-0378">Hydrolase</keyword>